<feature type="transmembrane region" description="Helical" evidence="1">
    <location>
        <begin position="81"/>
        <end position="101"/>
    </location>
</feature>
<dbReference type="STRING" id="155974.SAMN04487818_117131"/>
<sequence>MTPHRRIAVTSPQTRLAHARRRHRTAWRPPTLDPAETRQAQRVYRAQRIPALTALAALAALLFGLPVLLDLTPTWDDVRVLGIPLSWIAIVAVPFPAMVAISRWQLRRAERAEEPE</sequence>
<feature type="transmembrane region" description="Helical" evidence="1">
    <location>
        <begin position="49"/>
        <end position="69"/>
    </location>
</feature>
<keyword evidence="1" id="KW-0472">Membrane</keyword>
<protein>
    <recommendedName>
        <fullName evidence="4">DUF485 domain-containing protein</fullName>
    </recommendedName>
</protein>
<keyword evidence="1" id="KW-1133">Transmembrane helix</keyword>
<evidence type="ECO:0000256" key="1">
    <source>
        <dbReference type="SAM" id="Phobius"/>
    </source>
</evidence>
<gene>
    <name evidence="2" type="ORF">SAMN04487818_117131</name>
</gene>
<evidence type="ECO:0008006" key="4">
    <source>
        <dbReference type="Google" id="ProtNLM"/>
    </source>
</evidence>
<dbReference type="RefSeq" id="WP_092786476.1">
    <property type="nucleotide sequence ID" value="NZ_FOGI01000017.1"/>
</dbReference>
<name>A0A1H9XNR0_9PSEU</name>
<proteinExistence type="predicted"/>
<organism evidence="2 3">
    <name type="scientific">Actinokineospora terrae</name>
    <dbReference type="NCBI Taxonomy" id="155974"/>
    <lineage>
        <taxon>Bacteria</taxon>
        <taxon>Bacillati</taxon>
        <taxon>Actinomycetota</taxon>
        <taxon>Actinomycetes</taxon>
        <taxon>Pseudonocardiales</taxon>
        <taxon>Pseudonocardiaceae</taxon>
        <taxon>Actinokineospora</taxon>
    </lineage>
</organism>
<dbReference type="EMBL" id="FOGI01000017">
    <property type="protein sequence ID" value="SES47649.1"/>
    <property type="molecule type" value="Genomic_DNA"/>
</dbReference>
<reference evidence="3" key="1">
    <citation type="submission" date="2016-10" db="EMBL/GenBank/DDBJ databases">
        <authorList>
            <person name="Varghese N."/>
            <person name="Submissions S."/>
        </authorList>
    </citation>
    <scope>NUCLEOTIDE SEQUENCE [LARGE SCALE GENOMIC DNA]</scope>
    <source>
        <strain evidence="3">DSM 44260</strain>
    </source>
</reference>
<keyword evidence="3" id="KW-1185">Reference proteome</keyword>
<evidence type="ECO:0000313" key="2">
    <source>
        <dbReference type="EMBL" id="SES47649.1"/>
    </source>
</evidence>
<dbReference type="Proteomes" id="UP000199051">
    <property type="component" value="Unassembled WGS sequence"/>
</dbReference>
<keyword evidence="1" id="KW-0812">Transmembrane</keyword>
<accession>A0A1H9XNR0</accession>
<dbReference type="AlphaFoldDB" id="A0A1H9XNR0"/>
<evidence type="ECO:0000313" key="3">
    <source>
        <dbReference type="Proteomes" id="UP000199051"/>
    </source>
</evidence>